<protein>
    <recommendedName>
        <fullName evidence="1">ACT domain-containing protein</fullName>
    </recommendedName>
</protein>
<dbReference type="PROSITE" id="PS51671">
    <property type="entry name" value="ACT"/>
    <property type="match status" value="1"/>
</dbReference>
<dbReference type="InterPro" id="IPR002912">
    <property type="entry name" value="ACT_dom"/>
</dbReference>
<organism evidence="2 3">
    <name type="scientific">Peribacillus loiseleuriae</name>
    <dbReference type="NCBI Taxonomy" id="1679170"/>
    <lineage>
        <taxon>Bacteria</taxon>
        <taxon>Bacillati</taxon>
        <taxon>Bacillota</taxon>
        <taxon>Bacilli</taxon>
        <taxon>Bacillales</taxon>
        <taxon>Bacillaceae</taxon>
        <taxon>Peribacillus</taxon>
    </lineage>
</organism>
<evidence type="ECO:0000313" key="3">
    <source>
        <dbReference type="Proteomes" id="UP000037146"/>
    </source>
</evidence>
<sequence length="362" mass="41385">MNKKKNGYGFIIKLLGVTILLGIFIRFTPFLPFLSLSLGGPEVSNNEVRNYVKDKYGIAVYIESKSGGNDISIGEAEYTVVQKNNKDVTFTVKVNYLGDKPEISDDYKFALEAHKEFKRLKPVIPDIHKLGFQGRYSKNGEIYIDYTGNQRIGNEDKNIIGLSLKTETNIEYKPFTDDEVDRYYQLAKLIQKSKADIDEIYITDMREPAYSNGVSMGNLDAIKTKEDFIVHLKAQNSDIASYEVDKKWETEARKIENQRFVFGSEYEDFWLNCGEPSGKGDCGSYSVIVTYEENGLNQTNPHLKDDLNSVFLLLEQTIAPKIKVNYEFVEGGESDVAVRFTHQEHIKYKTTEELIKELFPKN</sequence>
<dbReference type="OrthoDB" id="2425643at2"/>
<dbReference type="AlphaFoldDB" id="A0A0K9GUC8"/>
<keyword evidence="3" id="KW-1185">Reference proteome</keyword>
<evidence type="ECO:0000259" key="1">
    <source>
        <dbReference type="PROSITE" id="PS51671"/>
    </source>
</evidence>
<dbReference type="Proteomes" id="UP000037146">
    <property type="component" value="Unassembled WGS sequence"/>
</dbReference>
<dbReference type="PATRIC" id="fig|1679170.3.peg.2868"/>
<evidence type="ECO:0000313" key="2">
    <source>
        <dbReference type="EMBL" id="KMY50228.1"/>
    </source>
</evidence>
<proteinExistence type="predicted"/>
<dbReference type="RefSeq" id="WP_049681575.1">
    <property type="nucleotide sequence ID" value="NZ_LFZW01000001.1"/>
</dbReference>
<comment type="caution">
    <text evidence="2">The sequence shown here is derived from an EMBL/GenBank/DDBJ whole genome shotgun (WGS) entry which is preliminary data.</text>
</comment>
<reference evidence="3" key="1">
    <citation type="submission" date="2015-07" db="EMBL/GenBank/DDBJ databases">
        <title>Genome sequencing project for genomic taxonomy and phylogenomics of Bacillus-like bacteria.</title>
        <authorList>
            <person name="Liu B."/>
            <person name="Wang J."/>
            <person name="Zhu Y."/>
            <person name="Liu G."/>
            <person name="Chen Q."/>
            <person name="Chen Z."/>
            <person name="Lan J."/>
            <person name="Che J."/>
            <person name="Ge C."/>
            <person name="Shi H."/>
            <person name="Pan Z."/>
            <person name="Liu X."/>
        </authorList>
    </citation>
    <scope>NUCLEOTIDE SEQUENCE [LARGE SCALE GENOMIC DNA]</scope>
    <source>
        <strain evidence="3">FJAT-27997</strain>
    </source>
</reference>
<accession>A0A0K9GUC8</accession>
<dbReference type="EMBL" id="LFZW01000001">
    <property type="protein sequence ID" value="KMY50228.1"/>
    <property type="molecule type" value="Genomic_DNA"/>
</dbReference>
<gene>
    <name evidence="2" type="ORF">AC625_12570</name>
</gene>
<feature type="domain" description="ACT" evidence="1">
    <location>
        <begin position="47"/>
        <end position="125"/>
    </location>
</feature>
<name>A0A0K9GUC8_9BACI</name>